<evidence type="ECO:0000256" key="2">
    <source>
        <dbReference type="SAM" id="Phobius"/>
    </source>
</evidence>
<feature type="region of interest" description="Disordered" evidence="1">
    <location>
        <begin position="1"/>
        <end position="20"/>
    </location>
</feature>
<organism evidence="3 6">
    <name type="scientific">Halococcus dombrowskii</name>
    <dbReference type="NCBI Taxonomy" id="179637"/>
    <lineage>
        <taxon>Archaea</taxon>
        <taxon>Methanobacteriati</taxon>
        <taxon>Methanobacteriota</taxon>
        <taxon>Stenosarchaea group</taxon>
        <taxon>Halobacteria</taxon>
        <taxon>Halobacteriales</taxon>
        <taxon>Halococcaceae</taxon>
        <taxon>Halococcus</taxon>
    </lineage>
</organism>
<keyword evidence="5" id="KW-1185">Reference proteome</keyword>
<reference evidence="4" key="2">
    <citation type="submission" date="2022-04" db="EMBL/GenBank/DDBJ databases">
        <title>Sequencing and genomic assembly of Halococcus dombrowskii.</title>
        <authorList>
            <person name="Lim S.W."/>
            <person name="MacLea K.S."/>
        </authorList>
    </citation>
    <scope>NUCLEOTIDE SEQUENCE</scope>
    <source>
        <strain evidence="4">H4</strain>
    </source>
</reference>
<keyword evidence="2" id="KW-0812">Transmembrane</keyword>
<name>A0AAV3SJM2_HALDO</name>
<feature type="transmembrane region" description="Helical" evidence="2">
    <location>
        <begin position="30"/>
        <end position="56"/>
    </location>
</feature>
<keyword evidence="2" id="KW-1133">Transmembrane helix</keyword>
<reference evidence="3" key="1">
    <citation type="journal article" date="2014" name="Int. J. Syst. Evol. Microbiol.">
        <title>Complete genome sequence of Corynebacterium casei LMG S-19264T (=DSM 44701T), isolated from a smear-ripened cheese.</title>
        <authorList>
            <consortium name="US DOE Joint Genome Institute (JGI-PGF)"/>
            <person name="Walter F."/>
            <person name="Albersmeier A."/>
            <person name="Kalinowski J."/>
            <person name="Ruckert C."/>
        </authorList>
    </citation>
    <scope>NUCLEOTIDE SEQUENCE</scope>
    <source>
        <strain evidence="3">JCM 12289</strain>
    </source>
</reference>
<evidence type="ECO:0000313" key="4">
    <source>
        <dbReference type="EMBL" id="UOO96484.1"/>
    </source>
</evidence>
<evidence type="ECO:0000313" key="5">
    <source>
        <dbReference type="Proteomes" id="UP000830542"/>
    </source>
</evidence>
<dbReference type="KEGG" id="hdo:MUK72_07200"/>
<gene>
    <name evidence="3" type="ORF">GCM10008985_28040</name>
    <name evidence="4" type="ORF">MUK72_07200</name>
</gene>
<evidence type="ECO:0000256" key="1">
    <source>
        <dbReference type="SAM" id="MobiDB-lite"/>
    </source>
</evidence>
<evidence type="ECO:0000313" key="6">
    <source>
        <dbReference type="Proteomes" id="UP001500962"/>
    </source>
</evidence>
<dbReference type="AlphaFoldDB" id="A0AAV3SJM2"/>
<dbReference type="Proteomes" id="UP001500962">
    <property type="component" value="Unassembled WGS sequence"/>
</dbReference>
<dbReference type="RefSeq" id="WP_049916136.1">
    <property type="nucleotide sequence ID" value="NZ_BAAADN010000043.1"/>
</dbReference>
<dbReference type="GeneID" id="71761622"/>
<feature type="compositionally biased region" description="Basic and acidic residues" evidence="1">
    <location>
        <begin position="7"/>
        <end position="17"/>
    </location>
</feature>
<evidence type="ECO:0000313" key="3">
    <source>
        <dbReference type="EMBL" id="GAA0469366.1"/>
    </source>
</evidence>
<keyword evidence="2" id="KW-0472">Membrane</keyword>
<accession>A0AAV3SJM2</accession>
<dbReference type="EMBL" id="CP095005">
    <property type="protein sequence ID" value="UOO96484.1"/>
    <property type="molecule type" value="Genomic_DNA"/>
</dbReference>
<proteinExistence type="predicted"/>
<dbReference type="Proteomes" id="UP000830542">
    <property type="component" value="Chromosome"/>
</dbReference>
<reference evidence="3" key="3">
    <citation type="submission" date="2023-12" db="EMBL/GenBank/DDBJ databases">
        <authorList>
            <person name="Sun Q."/>
            <person name="Inoue M."/>
        </authorList>
    </citation>
    <scope>NUCLEOTIDE SEQUENCE</scope>
    <source>
        <strain evidence="3">JCM 12289</strain>
    </source>
</reference>
<dbReference type="EMBL" id="BAAADN010000043">
    <property type="protein sequence ID" value="GAA0469366.1"/>
    <property type="molecule type" value="Genomic_DNA"/>
</dbReference>
<sequence length="59" mass="6425">MSSAEDGSTKGFDRNDSRMNVPQLTTVGGAYQYLMGILLLLVVVFGLLFGGMYLGYLPF</sequence>
<protein>
    <submittedName>
        <fullName evidence="3">Uncharacterized protein</fullName>
    </submittedName>
</protein>